<dbReference type="SUPFAM" id="SSF53955">
    <property type="entry name" value="Lysozyme-like"/>
    <property type="match status" value="1"/>
</dbReference>
<evidence type="ECO:0008006" key="3">
    <source>
        <dbReference type="Google" id="ProtNLM"/>
    </source>
</evidence>
<dbReference type="RefSeq" id="WP_323697917.1">
    <property type="nucleotide sequence ID" value="NZ_JAYGIL010000021.1"/>
</dbReference>
<dbReference type="EMBL" id="JAYGIL010000021">
    <property type="protein sequence ID" value="MEA5404514.1"/>
    <property type="molecule type" value="Genomic_DNA"/>
</dbReference>
<dbReference type="InterPro" id="IPR023346">
    <property type="entry name" value="Lysozyme-like_dom_sf"/>
</dbReference>
<evidence type="ECO:0000313" key="2">
    <source>
        <dbReference type="Proteomes" id="UP001303899"/>
    </source>
</evidence>
<gene>
    <name evidence="1" type="ORF">VB776_16395</name>
</gene>
<keyword evidence="2" id="KW-1185">Reference proteome</keyword>
<accession>A0ABU5S7X0</accession>
<protein>
    <recommendedName>
        <fullName evidence="3">Transglycosylase SLT domain-containing protein</fullName>
    </recommendedName>
</protein>
<evidence type="ECO:0000313" key="1">
    <source>
        <dbReference type="EMBL" id="MEA5404514.1"/>
    </source>
</evidence>
<name>A0ABU5S7X0_9BACT</name>
<comment type="caution">
    <text evidence="1">The sequence shown here is derived from an EMBL/GenBank/DDBJ whole genome shotgun (WGS) entry which is preliminary data.</text>
</comment>
<dbReference type="Proteomes" id="UP001303899">
    <property type="component" value="Unassembled WGS sequence"/>
</dbReference>
<dbReference type="Gene3D" id="1.10.530.10">
    <property type="match status" value="1"/>
</dbReference>
<proteinExistence type="predicted"/>
<organism evidence="1 2">
    <name type="scientific">Arcicella gelida</name>
    <dbReference type="NCBI Taxonomy" id="2984195"/>
    <lineage>
        <taxon>Bacteria</taxon>
        <taxon>Pseudomonadati</taxon>
        <taxon>Bacteroidota</taxon>
        <taxon>Cytophagia</taxon>
        <taxon>Cytophagales</taxon>
        <taxon>Flectobacillaceae</taxon>
        <taxon>Arcicella</taxon>
    </lineage>
</organism>
<sequence>MATITKLPIINETVYTKTESDKILERVNSLKTRFNTIVLKCAKLTGLSDYTWLIYSIMYRENADGNANFVKSTGATGIMQITPDTASDALIRENQKNRITAEERVFLTEKLGATKLNAILKRKQLGTPILFTTNQLKDPELNLYLACLYLSQLVDKYTENGVLRLEKVITGYLRYYSNPSGTTATEVIAWIQKQNWSSASKTENIAYIKAVGGRNGIAHTIA</sequence>
<reference evidence="1 2" key="1">
    <citation type="submission" date="2023-12" db="EMBL/GenBank/DDBJ databases">
        <title>Novel species of the genus Arcicella isolated from rivers.</title>
        <authorList>
            <person name="Lu H."/>
        </authorList>
    </citation>
    <scope>NUCLEOTIDE SEQUENCE [LARGE SCALE GENOMIC DNA]</scope>
    <source>
        <strain evidence="1 2">DC2W</strain>
    </source>
</reference>